<proteinExistence type="predicted"/>
<accession>A0A1L9NL24</accession>
<dbReference type="PANTHER" id="PTHR37540">
    <property type="entry name" value="TRANSCRIPTION FACTOR (ACR-2), PUTATIVE-RELATED-RELATED"/>
    <property type="match status" value="1"/>
</dbReference>
<dbReference type="STRING" id="767770.A0A1L9NL24"/>
<keyword evidence="2" id="KW-1185">Reference proteome</keyword>
<dbReference type="PANTHER" id="PTHR37540:SF5">
    <property type="entry name" value="TRANSCRIPTION FACTOR DOMAIN-CONTAINING PROTEIN"/>
    <property type="match status" value="1"/>
</dbReference>
<dbReference type="EMBL" id="KV878176">
    <property type="protein sequence ID" value="OJI89933.1"/>
    <property type="molecule type" value="Genomic_DNA"/>
</dbReference>
<dbReference type="Proteomes" id="UP000184304">
    <property type="component" value="Unassembled WGS sequence"/>
</dbReference>
<organism evidence="1 2">
    <name type="scientific">Aspergillus tubingensis (strain CBS 134.48)</name>
    <dbReference type="NCBI Taxonomy" id="767770"/>
    <lineage>
        <taxon>Eukaryota</taxon>
        <taxon>Fungi</taxon>
        <taxon>Dikarya</taxon>
        <taxon>Ascomycota</taxon>
        <taxon>Pezizomycotina</taxon>
        <taxon>Eurotiomycetes</taxon>
        <taxon>Eurotiomycetidae</taxon>
        <taxon>Eurotiales</taxon>
        <taxon>Aspergillaceae</taxon>
        <taxon>Aspergillus</taxon>
        <taxon>Aspergillus subgen. Circumdati</taxon>
    </lineage>
</organism>
<name>A0A1L9NL24_ASPTC</name>
<reference evidence="2" key="1">
    <citation type="journal article" date="2017" name="Genome Biol.">
        <title>Comparative genomics reveals high biological diversity and specific adaptations in the industrially and medically important fungal genus Aspergillus.</title>
        <authorList>
            <person name="de Vries R.P."/>
            <person name="Riley R."/>
            <person name="Wiebenga A."/>
            <person name="Aguilar-Osorio G."/>
            <person name="Amillis S."/>
            <person name="Uchima C.A."/>
            <person name="Anderluh G."/>
            <person name="Asadollahi M."/>
            <person name="Askin M."/>
            <person name="Barry K."/>
            <person name="Battaglia E."/>
            <person name="Bayram O."/>
            <person name="Benocci T."/>
            <person name="Braus-Stromeyer S.A."/>
            <person name="Caldana C."/>
            <person name="Canovas D."/>
            <person name="Cerqueira G.C."/>
            <person name="Chen F."/>
            <person name="Chen W."/>
            <person name="Choi C."/>
            <person name="Clum A."/>
            <person name="Dos Santos R.A."/>
            <person name="Damasio A.R."/>
            <person name="Diallinas G."/>
            <person name="Emri T."/>
            <person name="Fekete E."/>
            <person name="Flipphi M."/>
            <person name="Freyberg S."/>
            <person name="Gallo A."/>
            <person name="Gournas C."/>
            <person name="Habgood R."/>
            <person name="Hainaut M."/>
            <person name="Harispe M.L."/>
            <person name="Henrissat B."/>
            <person name="Hilden K.S."/>
            <person name="Hope R."/>
            <person name="Hossain A."/>
            <person name="Karabika E."/>
            <person name="Karaffa L."/>
            <person name="Karanyi Z."/>
            <person name="Krasevec N."/>
            <person name="Kuo A."/>
            <person name="Kusch H."/>
            <person name="LaButti K."/>
            <person name="Lagendijk E.L."/>
            <person name="Lapidus A."/>
            <person name="Levasseur A."/>
            <person name="Lindquist E."/>
            <person name="Lipzen A."/>
            <person name="Logrieco A.F."/>
            <person name="MacCabe A."/>
            <person name="Maekelae M.R."/>
            <person name="Malavazi I."/>
            <person name="Melin P."/>
            <person name="Meyer V."/>
            <person name="Mielnichuk N."/>
            <person name="Miskei M."/>
            <person name="Molnar A.P."/>
            <person name="Mule G."/>
            <person name="Ngan C.Y."/>
            <person name="Orejas M."/>
            <person name="Orosz E."/>
            <person name="Ouedraogo J.P."/>
            <person name="Overkamp K.M."/>
            <person name="Park H.-S."/>
            <person name="Perrone G."/>
            <person name="Piumi F."/>
            <person name="Punt P.J."/>
            <person name="Ram A.F."/>
            <person name="Ramon A."/>
            <person name="Rauscher S."/>
            <person name="Record E."/>
            <person name="Riano-Pachon D.M."/>
            <person name="Robert V."/>
            <person name="Roehrig J."/>
            <person name="Ruller R."/>
            <person name="Salamov A."/>
            <person name="Salih N.S."/>
            <person name="Samson R.A."/>
            <person name="Sandor E."/>
            <person name="Sanguinetti M."/>
            <person name="Schuetze T."/>
            <person name="Sepcic K."/>
            <person name="Shelest E."/>
            <person name="Sherlock G."/>
            <person name="Sophianopoulou V."/>
            <person name="Squina F.M."/>
            <person name="Sun H."/>
            <person name="Susca A."/>
            <person name="Todd R.B."/>
            <person name="Tsang A."/>
            <person name="Unkles S.E."/>
            <person name="van de Wiele N."/>
            <person name="van Rossen-Uffink D."/>
            <person name="Oliveira J.V."/>
            <person name="Vesth T.C."/>
            <person name="Visser J."/>
            <person name="Yu J.-H."/>
            <person name="Zhou M."/>
            <person name="Andersen M.R."/>
            <person name="Archer D.B."/>
            <person name="Baker S.E."/>
            <person name="Benoit I."/>
            <person name="Brakhage A.A."/>
            <person name="Braus G.H."/>
            <person name="Fischer R."/>
            <person name="Frisvad J.C."/>
            <person name="Goldman G.H."/>
            <person name="Houbraken J."/>
            <person name="Oakley B."/>
            <person name="Pocsi I."/>
            <person name="Scazzocchio C."/>
            <person name="Seiboth B."/>
            <person name="vanKuyk P.A."/>
            <person name="Wortman J."/>
            <person name="Dyer P.S."/>
            <person name="Grigoriev I.V."/>
        </authorList>
    </citation>
    <scope>NUCLEOTIDE SEQUENCE [LARGE SCALE GENOMIC DNA]</scope>
    <source>
        <strain evidence="2">CBS 134.48</strain>
    </source>
</reference>
<dbReference type="OMA" id="MEFYGSC"/>
<gene>
    <name evidence="1" type="ORF">ASPTUDRAFT_161701</name>
</gene>
<evidence type="ECO:0000313" key="2">
    <source>
        <dbReference type="Proteomes" id="UP000184304"/>
    </source>
</evidence>
<evidence type="ECO:0000313" key="1">
    <source>
        <dbReference type="EMBL" id="OJI89933.1"/>
    </source>
</evidence>
<protein>
    <submittedName>
        <fullName evidence="1">Uncharacterized protein</fullName>
    </submittedName>
</protein>
<dbReference type="OrthoDB" id="3469466at2759"/>
<dbReference type="VEuPathDB" id="FungiDB:ASPTUDRAFT_161701"/>
<sequence>MADYTPLTLIRGPTIRRGTEDASLVRSQLMRQRYREKRLRILRKDTHANNIPINIQCHENETQALLAGTNLRQIAPCRIDPFLSDDRRTGYFDFLLHNCLHVVLPTARPDGFAERCLQAYLHPDRDPMVIQSLFYSATLSLHALPILRGTPDFIVAPGLATSAVIPPTHHLQLKGFVLNQIRQKLPTMNGNNPPNDIIDDILLSILYLAANENLDRILPPEKSPFLPPFRRLQSMEFYGSCEFQPLHWQTVQHIISQRGGLSTVKLYGLAWLICISGLVVAVNADCKPAFPLIYPDGKPFVYRVPLQALAVRQPPRHVTLRNFGFQQLALLRPPVKGTIIRVFLDLTEMTQALRYLAGQPCGNRLLTTIGDTRSNVMHRLCSLPGQTDRPASIFHKRTCTAEDQARATTVYIISRKTALLYSAHVVLPLPQTSLIRRKTTLEIHEYMLLLKGQRPEAELEILLWCSIVAGICADATPVIQSWFVREARELCDGLKITTWDELSETLQSFAWLDCASDEAGKALWAQIQLSDRSTI</sequence>
<dbReference type="AlphaFoldDB" id="A0A1L9NL24"/>